<feature type="domain" description="N-acetyltransferase" evidence="1">
    <location>
        <begin position="14"/>
        <end position="177"/>
    </location>
</feature>
<evidence type="ECO:0000313" key="3">
    <source>
        <dbReference type="Proteomes" id="UP000620124"/>
    </source>
</evidence>
<evidence type="ECO:0000313" key="2">
    <source>
        <dbReference type="EMBL" id="KAF7360220.1"/>
    </source>
</evidence>
<comment type="caution">
    <text evidence="2">The sequence shown here is derived from an EMBL/GenBank/DDBJ whole genome shotgun (WGS) entry which is preliminary data.</text>
</comment>
<reference evidence="2" key="1">
    <citation type="submission" date="2020-05" db="EMBL/GenBank/DDBJ databases">
        <title>Mycena genomes resolve the evolution of fungal bioluminescence.</title>
        <authorList>
            <person name="Tsai I.J."/>
        </authorList>
    </citation>
    <scope>NUCLEOTIDE SEQUENCE</scope>
    <source>
        <strain evidence="2">CCC161011</strain>
    </source>
</reference>
<dbReference type="Pfam" id="PF13302">
    <property type="entry name" value="Acetyltransf_3"/>
    <property type="match status" value="1"/>
</dbReference>
<dbReference type="EMBL" id="JACAZI010000005">
    <property type="protein sequence ID" value="KAF7360220.1"/>
    <property type="molecule type" value="Genomic_DNA"/>
</dbReference>
<dbReference type="OrthoDB" id="64477at2759"/>
<keyword evidence="2" id="KW-0808">Transferase</keyword>
<proteinExistence type="predicted"/>
<dbReference type="InterPro" id="IPR016181">
    <property type="entry name" value="Acyl_CoA_acyltransferase"/>
</dbReference>
<sequence length="200" mass="22831">MILTEPLASISGRVLLVPPSESDDALFAALRCHPETRRYIPSIPQHYTPEEARERRLAFEADKARLNFSIYAVTPGSQPKYVGAVGIFNIDEASKSCEMGISIWPDSYRAGFATEAMHTLLTHAFEERRLHRVVYHTAAHNVRMRGWLERFGATLEGTLRDNRPDGKGGYQDDCLYSILEHEWIQTVKPKMEEQIRRVIC</sequence>
<accession>A0A8H7D3K9</accession>
<protein>
    <submittedName>
        <fullName evidence="2">Ribosomal-protein-alanine acetyltransferase</fullName>
    </submittedName>
</protein>
<gene>
    <name evidence="2" type="ORF">MVEN_00750800</name>
</gene>
<dbReference type="AlphaFoldDB" id="A0A8H7D3K9"/>
<dbReference type="PROSITE" id="PS51186">
    <property type="entry name" value="GNAT"/>
    <property type="match status" value="1"/>
</dbReference>
<dbReference type="SUPFAM" id="SSF55729">
    <property type="entry name" value="Acyl-CoA N-acyltransferases (Nat)"/>
    <property type="match status" value="1"/>
</dbReference>
<name>A0A8H7D3K9_9AGAR</name>
<dbReference type="Proteomes" id="UP000620124">
    <property type="component" value="Unassembled WGS sequence"/>
</dbReference>
<dbReference type="PANTHER" id="PTHR43610">
    <property type="entry name" value="BLL6696 PROTEIN"/>
    <property type="match status" value="1"/>
</dbReference>
<evidence type="ECO:0000259" key="1">
    <source>
        <dbReference type="PROSITE" id="PS51186"/>
    </source>
</evidence>
<organism evidence="2 3">
    <name type="scientific">Mycena venus</name>
    <dbReference type="NCBI Taxonomy" id="2733690"/>
    <lineage>
        <taxon>Eukaryota</taxon>
        <taxon>Fungi</taxon>
        <taxon>Dikarya</taxon>
        <taxon>Basidiomycota</taxon>
        <taxon>Agaricomycotina</taxon>
        <taxon>Agaricomycetes</taxon>
        <taxon>Agaricomycetidae</taxon>
        <taxon>Agaricales</taxon>
        <taxon>Marasmiineae</taxon>
        <taxon>Mycenaceae</taxon>
        <taxon>Mycena</taxon>
    </lineage>
</organism>
<dbReference type="Gene3D" id="3.40.630.30">
    <property type="match status" value="1"/>
</dbReference>
<dbReference type="InterPro" id="IPR000182">
    <property type="entry name" value="GNAT_dom"/>
</dbReference>
<dbReference type="GO" id="GO:0016747">
    <property type="term" value="F:acyltransferase activity, transferring groups other than amino-acyl groups"/>
    <property type="evidence" value="ECO:0007669"/>
    <property type="project" value="InterPro"/>
</dbReference>
<keyword evidence="3" id="KW-1185">Reference proteome</keyword>
<dbReference type="PANTHER" id="PTHR43610:SF1">
    <property type="entry name" value="N-ACETYLTRANSFERASE DOMAIN-CONTAINING PROTEIN"/>
    <property type="match status" value="1"/>
</dbReference>